<sequence>MDFLFAPLPETNFQMNKTELRLWQRNAIFECECDNFINRRLEAAGEFFHMEEHYHQFFEATGIHAAIRRYGLRGPHLEENAQNNSTGSNSSSGSNNNNNKRNVDDEDGENSTDANANVSQPMPQRRRLMAAATERNGDNVSDRVLHEAVSTALRTRGLNVIQNP</sequence>
<evidence type="ECO:0000313" key="2">
    <source>
        <dbReference type="EMBL" id="JAC06196.1"/>
    </source>
</evidence>
<dbReference type="OrthoDB" id="7912871at2759"/>
<dbReference type="EMBL" id="GAMC01000360">
    <property type="protein sequence ID" value="JAC06196.1"/>
    <property type="molecule type" value="mRNA"/>
</dbReference>
<reference evidence="2" key="1">
    <citation type="submission" date="2013-07" db="EMBL/GenBank/DDBJ databases">
        <authorList>
            <person name="Geib S."/>
        </authorList>
    </citation>
    <scope>NUCLEOTIDE SEQUENCE</scope>
</reference>
<feature type="region of interest" description="Disordered" evidence="1">
    <location>
        <begin position="77"/>
        <end position="124"/>
    </location>
</feature>
<dbReference type="AlphaFoldDB" id="W8BXS2"/>
<feature type="compositionally biased region" description="Polar residues" evidence="1">
    <location>
        <begin position="111"/>
        <end position="122"/>
    </location>
</feature>
<protein>
    <submittedName>
        <fullName evidence="2">Uncharacterized protein</fullName>
    </submittedName>
</protein>
<reference evidence="2" key="2">
    <citation type="journal article" date="2014" name="BMC Genomics">
        <title>A genomic perspective to assessing quality of mass-reared SIT flies used in Mediterranean fruit fly (Ceratitis capitata) eradication in California.</title>
        <authorList>
            <person name="Calla B."/>
            <person name="Hall B."/>
            <person name="Hou S."/>
            <person name="Geib S.M."/>
        </authorList>
    </citation>
    <scope>NUCLEOTIDE SEQUENCE</scope>
</reference>
<feature type="compositionally biased region" description="Low complexity" evidence="1">
    <location>
        <begin position="83"/>
        <end position="99"/>
    </location>
</feature>
<accession>W8BXS2</accession>
<evidence type="ECO:0000256" key="1">
    <source>
        <dbReference type="SAM" id="MobiDB-lite"/>
    </source>
</evidence>
<proteinExistence type="evidence at transcript level"/>
<name>W8BXS2_CERCA</name>
<organism evidence="2">
    <name type="scientific">Ceratitis capitata</name>
    <name type="common">Mediterranean fruit fly</name>
    <name type="synonym">Tephritis capitata</name>
    <dbReference type="NCBI Taxonomy" id="7213"/>
    <lineage>
        <taxon>Eukaryota</taxon>
        <taxon>Metazoa</taxon>
        <taxon>Ecdysozoa</taxon>
        <taxon>Arthropoda</taxon>
        <taxon>Hexapoda</taxon>
        <taxon>Insecta</taxon>
        <taxon>Pterygota</taxon>
        <taxon>Neoptera</taxon>
        <taxon>Endopterygota</taxon>
        <taxon>Diptera</taxon>
        <taxon>Brachycera</taxon>
        <taxon>Muscomorpha</taxon>
        <taxon>Tephritoidea</taxon>
        <taxon>Tephritidae</taxon>
        <taxon>Ceratitis</taxon>
        <taxon>Ceratitis</taxon>
    </lineage>
</organism>